<dbReference type="InterPro" id="IPR018247">
    <property type="entry name" value="EF_Hand_1_Ca_BS"/>
</dbReference>
<comment type="caution">
    <text evidence="4">The sequence shown here is derived from an EMBL/GenBank/DDBJ whole genome shotgun (WGS) entry which is preliminary data.</text>
</comment>
<name>A0A2W4Z346_9SPHN</name>
<evidence type="ECO:0000256" key="2">
    <source>
        <dbReference type="SAM" id="SignalP"/>
    </source>
</evidence>
<evidence type="ECO:0000259" key="3">
    <source>
        <dbReference type="PROSITE" id="PS50222"/>
    </source>
</evidence>
<dbReference type="Gene3D" id="1.10.238.10">
    <property type="entry name" value="EF-hand"/>
    <property type="match status" value="1"/>
</dbReference>
<dbReference type="SUPFAM" id="SSF47473">
    <property type="entry name" value="EF-hand"/>
    <property type="match status" value="1"/>
</dbReference>
<organism evidence="4 5">
    <name type="scientific">Sphingomonas hengshuiensis</name>
    <dbReference type="NCBI Taxonomy" id="1609977"/>
    <lineage>
        <taxon>Bacteria</taxon>
        <taxon>Pseudomonadati</taxon>
        <taxon>Pseudomonadota</taxon>
        <taxon>Alphaproteobacteria</taxon>
        <taxon>Sphingomonadales</taxon>
        <taxon>Sphingomonadaceae</taxon>
        <taxon>Sphingomonas</taxon>
    </lineage>
</organism>
<dbReference type="EMBL" id="QFNF01000025">
    <property type="protein sequence ID" value="PZO76730.1"/>
    <property type="molecule type" value="Genomic_DNA"/>
</dbReference>
<dbReference type="SMART" id="SM00054">
    <property type="entry name" value="EFh"/>
    <property type="match status" value="2"/>
</dbReference>
<accession>A0A2W4Z346</accession>
<dbReference type="PROSITE" id="PS50222">
    <property type="entry name" value="EF_HAND_2"/>
    <property type="match status" value="2"/>
</dbReference>
<dbReference type="Proteomes" id="UP000248614">
    <property type="component" value="Unassembled WGS sequence"/>
</dbReference>
<dbReference type="InterPro" id="IPR011992">
    <property type="entry name" value="EF-hand-dom_pair"/>
</dbReference>
<gene>
    <name evidence="4" type="ORF">DI632_10285</name>
</gene>
<feature type="compositionally biased region" description="Low complexity" evidence="1">
    <location>
        <begin position="25"/>
        <end position="76"/>
    </location>
</feature>
<feature type="signal peptide" evidence="2">
    <location>
        <begin position="1"/>
        <end position="19"/>
    </location>
</feature>
<evidence type="ECO:0000313" key="5">
    <source>
        <dbReference type="Proteomes" id="UP000248614"/>
    </source>
</evidence>
<evidence type="ECO:0000256" key="1">
    <source>
        <dbReference type="SAM" id="MobiDB-lite"/>
    </source>
</evidence>
<protein>
    <submittedName>
        <fullName evidence="4">Calcium-binding protein</fullName>
    </submittedName>
</protein>
<reference evidence="4 5" key="1">
    <citation type="submission" date="2017-08" db="EMBL/GenBank/DDBJ databases">
        <title>Infants hospitalized years apart are colonized by the same room-sourced microbial strains.</title>
        <authorList>
            <person name="Brooks B."/>
            <person name="Olm M.R."/>
            <person name="Firek B.A."/>
            <person name="Baker R."/>
            <person name="Thomas B.C."/>
            <person name="Morowitz M.J."/>
            <person name="Banfield J.F."/>
        </authorList>
    </citation>
    <scope>NUCLEOTIDE SEQUENCE [LARGE SCALE GENOMIC DNA]</scope>
    <source>
        <strain evidence="4">S2_018_000_R3_110</strain>
    </source>
</reference>
<feature type="region of interest" description="Disordered" evidence="1">
    <location>
        <begin position="25"/>
        <end position="80"/>
    </location>
</feature>
<feature type="domain" description="EF-hand" evidence="3">
    <location>
        <begin position="80"/>
        <end position="115"/>
    </location>
</feature>
<proteinExistence type="predicted"/>
<dbReference type="GO" id="GO:0005509">
    <property type="term" value="F:calcium ion binding"/>
    <property type="evidence" value="ECO:0007669"/>
    <property type="project" value="InterPro"/>
</dbReference>
<sequence length="159" mass="16555">MMKRILLASAMIVAAPAFAQDAVPSQTTAPATQPAPATPATTPVDPSVAATQAAPATQPDPATQTAQTTAEAGQPASGTQIAQIVEAEFPKYDKDGKGQLTEQQFGEWMVALRSASEPGVTAEKPEVKSWIKQAFAQADKDRSKAVTKAELTTFLSQSA</sequence>
<feature type="chain" id="PRO_5015970478" evidence="2">
    <location>
        <begin position="20"/>
        <end position="159"/>
    </location>
</feature>
<evidence type="ECO:0000313" key="4">
    <source>
        <dbReference type="EMBL" id="PZO76730.1"/>
    </source>
</evidence>
<dbReference type="InterPro" id="IPR002048">
    <property type="entry name" value="EF_hand_dom"/>
</dbReference>
<dbReference type="PROSITE" id="PS00018">
    <property type="entry name" value="EF_HAND_1"/>
    <property type="match status" value="1"/>
</dbReference>
<keyword evidence="2" id="KW-0732">Signal</keyword>
<dbReference type="AlphaFoldDB" id="A0A2W4Z346"/>
<feature type="domain" description="EF-hand" evidence="3">
    <location>
        <begin position="126"/>
        <end position="159"/>
    </location>
</feature>